<dbReference type="AlphaFoldDB" id="A0A0D0HD96"/>
<evidence type="ECO:0000313" key="1">
    <source>
        <dbReference type="EMBL" id="KIP62739.1"/>
    </source>
</evidence>
<reference evidence="1 2" key="1">
    <citation type="submission" date="2015-01" db="EMBL/GenBank/DDBJ databases">
        <title>Comparative genomics of non-oral Prevotella species.</title>
        <authorList>
            <person name="Accetto T."/>
            <person name="Nograsek B."/>
            <person name="Avgustin G."/>
        </authorList>
    </citation>
    <scope>NUCLEOTIDE SEQUENCE [LARGE SCALE GENOMIC DNA]</scope>
    <source>
        <strain evidence="1 2">P5-119</strain>
    </source>
</reference>
<dbReference type="EMBL" id="JXQK01000051">
    <property type="protein sequence ID" value="KIP62739.1"/>
    <property type="molecule type" value="Genomic_DNA"/>
</dbReference>
<proteinExistence type="predicted"/>
<protein>
    <submittedName>
        <fullName evidence="1">Contig51, whole genome shotgun sequence</fullName>
    </submittedName>
</protein>
<name>A0A0D0HD96_9BACT</name>
<organism evidence="1 2">
    <name type="scientific">Prevotella pectinovora</name>
    <dbReference type="NCBI Taxonomy" id="1602169"/>
    <lineage>
        <taxon>Bacteria</taxon>
        <taxon>Pseudomonadati</taxon>
        <taxon>Bacteroidota</taxon>
        <taxon>Bacteroidia</taxon>
        <taxon>Bacteroidales</taxon>
        <taxon>Prevotellaceae</taxon>
        <taxon>Prevotella</taxon>
    </lineage>
</organism>
<accession>A0A0D0HD96</accession>
<sequence length="81" mass="9822">MFHVTLRRIIQLLQNNTLFIKFGYKTKQTKQDIFYKVTKSMNVVNYRIKLKHNVLQNTKSIITQFVTFAIYKIMRHIARED</sequence>
<gene>
    <name evidence="1" type="ORF">ST44_05815</name>
</gene>
<comment type="caution">
    <text evidence="1">The sequence shown here is derived from an EMBL/GenBank/DDBJ whole genome shotgun (WGS) entry which is preliminary data.</text>
</comment>
<dbReference type="Proteomes" id="UP000032046">
    <property type="component" value="Unassembled WGS sequence"/>
</dbReference>
<evidence type="ECO:0000313" key="2">
    <source>
        <dbReference type="Proteomes" id="UP000032046"/>
    </source>
</evidence>
<keyword evidence="2" id="KW-1185">Reference proteome</keyword>